<evidence type="ECO:0008006" key="3">
    <source>
        <dbReference type="Google" id="ProtNLM"/>
    </source>
</evidence>
<evidence type="ECO:0000313" key="1">
    <source>
        <dbReference type="EMBL" id="RAS45516.1"/>
    </source>
</evidence>
<evidence type="ECO:0000313" key="2">
    <source>
        <dbReference type="Proteomes" id="UP000249852"/>
    </source>
</evidence>
<organism evidence="1 2">
    <name type="scientific">Prevotella pallens</name>
    <dbReference type="NCBI Taxonomy" id="60133"/>
    <lineage>
        <taxon>Bacteria</taxon>
        <taxon>Pseudomonadati</taxon>
        <taxon>Bacteroidota</taxon>
        <taxon>Bacteroidia</taxon>
        <taxon>Bacteroidales</taxon>
        <taxon>Prevotellaceae</taxon>
        <taxon>Prevotella</taxon>
    </lineage>
</organism>
<comment type="caution">
    <text evidence="1">The sequence shown here is derived from an EMBL/GenBank/DDBJ whole genome shotgun (WGS) entry which is preliminary data.</text>
</comment>
<gene>
    <name evidence="1" type="ORF">BC673_11059</name>
</gene>
<protein>
    <recommendedName>
        <fullName evidence="3">Transposase</fullName>
    </recommendedName>
</protein>
<name>A0ABX9DRL9_9BACT</name>
<proteinExistence type="predicted"/>
<dbReference type="Proteomes" id="UP000249852">
    <property type="component" value="Unassembled WGS sequence"/>
</dbReference>
<keyword evidence="2" id="KW-1185">Reference proteome</keyword>
<reference evidence="1 2" key="1">
    <citation type="submission" date="2018-06" db="EMBL/GenBank/DDBJ databases">
        <title>Genomic Encyclopedia of Archaeal and Bacterial Type Strains, Phase II (KMG-II): from individual species to whole genera.</title>
        <authorList>
            <person name="Goeker M."/>
        </authorList>
    </citation>
    <scope>NUCLEOTIDE SEQUENCE [LARGE SCALE GENOMIC DNA]</scope>
    <source>
        <strain evidence="1 2">DSM 18710</strain>
    </source>
</reference>
<dbReference type="EMBL" id="QLTQ01000010">
    <property type="protein sequence ID" value="RAS45516.1"/>
    <property type="molecule type" value="Genomic_DNA"/>
</dbReference>
<sequence length="32" mass="3495">MAKIAIKSEKLTPFGGIFQIMEAFNGLLTLLV</sequence>
<accession>A0ABX9DRL9</accession>